<dbReference type="PANTHER" id="PTHR47789">
    <property type="entry name" value="LAS SEVENTEEN-BINDING PROTEIN 5"/>
    <property type="match status" value="1"/>
</dbReference>
<name>A0A9Q3EK34_9BASI</name>
<evidence type="ECO:0000313" key="4">
    <source>
        <dbReference type="Proteomes" id="UP000765509"/>
    </source>
</evidence>
<comment type="caution">
    <text evidence="3">The sequence shown here is derived from an EMBL/GenBank/DDBJ whole genome shotgun (WGS) entry which is preliminary data.</text>
</comment>
<feature type="region of interest" description="Disordered" evidence="1">
    <location>
        <begin position="199"/>
        <end position="228"/>
    </location>
</feature>
<dbReference type="GO" id="GO:0006897">
    <property type="term" value="P:endocytosis"/>
    <property type="evidence" value="ECO:0007669"/>
    <property type="project" value="InterPro"/>
</dbReference>
<dbReference type="GO" id="GO:0030479">
    <property type="term" value="C:actin cortical patch"/>
    <property type="evidence" value="ECO:0007669"/>
    <property type="project" value="TreeGrafter"/>
</dbReference>
<dbReference type="SUPFAM" id="SSF48464">
    <property type="entry name" value="ENTH/VHS domain"/>
    <property type="match status" value="1"/>
</dbReference>
<dbReference type="InterPro" id="IPR008942">
    <property type="entry name" value="ENTH_VHS"/>
</dbReference>
<dbReference type="GO" id="GO:0043130">
    <property type="term" value="F:ubiquitin binding"/>
    <property type="evidence" value="ECO:0007669"/>
    <property type="project" value="InterPro"/>
</dbReference>
<feature type="compositionally biased region" description="Polar residues" evidence="1">
    <location>
        <begin position="436"/>
        <end position="458"/>
    </location>
</feature>
<dbReference type="EMBL" id="AVOT02027979">
    <property type="protein sequence ID" value="MBW0520296.1"/>
    <property type="molecule type" value="Genomic_DNA"/>
</dbReference>
<dbReference type="GO" id="GO:0007015">
    <property type="term" value="P:actin filament organization"/>
    <property type="evidence" value="ECO:0007669"/>
    <property type="project" value="InterPro"/>
</dbReference>
<dbReference type="CDD" id="cd21383">
    <property type="entry name" value="GAT_GGA_Tom1-like"/>
    <property type="match status" value="1"/>
</dbReference>
<sequence>MNSMLSQHYDLNSTTSQPFQKKRTGFFARLTQHSNSSSSSSNSSQIDKFISHICISDQDFQDWPQIFELTDKISSNQINLKDLLRALKKQIKSSNQTHQIKAIRLTVVLTLNSSDQFRLQISSKKFLETIEDAFHKASKSSNGYPLQDIIVKAFGVLTHQFQHDNNLAGFSNLYNKFKPPSAPSNGFVLDQSDGLFTPASVAPSTTHAQANHPQQSIPHHSQQNPSGLPVMRDVRAEAEIARSNARLLIEALAFTIPSEMESNEIIKEFHGKCLQSQNQLLDDIPWATAQAEQARSRMAATDYQVNSSPRLPRTNPYAPLINSNHHLPPSNPYAPLVNGNMTMSTEPVNPTNDRLTREEQLLEMLLASNSELIDAFRQFDELERLARADKELKLVEELSKNETRHDSNLNGLQEGEGSERPGPSTRTPSPLEKIQLKSTDSKLTSSYDEISSQNNQMSYLPPTSKPTSQPIRGYHVPQSFHNEINFDPIKTSTLDLLDEIKNDKEQGDDGNISIPLEPSEKALGKMRRISGILD</sequence>
<feature type="compositionally biased region" description="Low complexity" evidence="1">
    <location>
        <begin position="211"/>
        <end position="226"/>
    </location>
</feature>
<reference evidence="3" key="1">
    <citation type="submission" date="2021-03" db="EMBL/GenBank/DDBJ databases">
        <title>Draft genome sequence of rust myrtle Austropuccinia psidii MF-1, a brazilian biotype.</title>
        <authorList>
            <person name="Quecine M.C."/>
            <person name="Pachon D.M.R."/>
            <person name="Bonatelli M.L."/>
            <person name="Correr F.H."/>
            <person name="Franceschini L.M."/>
            <person name="Leite T.F."/>
            <person name="Margarido G.R.A."/>
            <person name="Almeida C.A."/>
            <person name="Ferrarezi J.A."/>
            <person name="Labate C.A."/>
        </authorList>
    </citation>
    <scope>NUCLEOTIDE SEQUENCE</scope>
    <source>
        <strain evidence="3">MF-1</strain>
    </source>
</reference>
<feature type="domain" description="VHS" evidence="2">
    <location>
        <begin position="61"/>
        <end position="178"/>
    </location>
</feature>
<dbReference type="PANTHER" id="PTHR47789:SF2">
    <property type="entry name" value="VHS DOMAIN-CONTAINING PROTEIN"/>
    <property type="match status" value="1"/>
</dbReference>
<gene>
    <name evidence="3" type="ORF">O181_060011</name>
</gene>
<accession>A0A9Q3EK34</accession>
<dbReference type="GO" id="GO:0035091">
    <property type="term" value="F:phosphatidylinositol binding"/>
    <property type="evidence" value="ECO:0007669"/>
    <property type="project" value="InterPro"/>
</dbReference>
<dbReference type="InterPro" id="IPR002014">
    <property type="entry name" value="VHS_dom"/>
</dbReference>
<dbReference type="SUPFAM" id="SSF89009">
    <property type="entry name" value="GAT-like domain"/>
    <property type="match status" value="1"/>
</dbReference>
<feature type="region of interest" description="Disordered" evidence="1">
    <location>
        <begin position="402"/>
        <end position="468"/>
    </location>
</feature>
<dbReference type="Gene3D" id="1.25.40.90">
    <property type="match status" value="1"/>
</dbReference>
<dbReference type="SMART" id="SM00288">
    <property type="entry name" value="VHS"/>
    <property type="match status" value="1"/>
</dbReference>
<dbReference type="GO" id="GO:0007034">
    <property type="term" value="P:vacuolar transport"/>
    <property type="evidence" value="ECO:0007669"/>
    <property type="project" value="UniProtKB-ARBA"/>
</dbReference>
<proteinExistence type="predicted"/>
<dbReference type="GO" id="GO:0051666">
    <property type="term" value="P:actin cortical patch localization"/>
    <property type="evidence" value="ECO:0007669"/>
    <property type="project" value="TreeGrafter"/>
</dbReference>
<dbReference type="InterPro" id="IPR045007">
    <property type="entry name" value="LSB5"/>
</dbReference>
<dbReference type="AlphaFoldDB" id="A0A9Q3EK34"/>
<organism evidence="3 4">
    <name type="scientific">Austropuccinia psidii MF-1</name>
    <dbReference type="NCBI Taxonomy" id="1389203"/>
    <lineage>
        <taxon>Eukaryota</taxon>
        <taxon>Fungi</taxon>
        <taxon>Dikarya</taxon>
        <taxon>Basidiomycota</taxon>
        <taxon>Pucciniomycotina</taxon>
        <taxon>Pucciniomycetes</taxon>
        <taxon>Pucciniales</taxon>
        <taxon>Sphaerophragmiaceae</taxon>
        <taxon>Austropuccinia</taxon>
    </lineage>
</organism>
<keyword evidence="4" id="KW-1185">Reference proteome</keyword>
<protein>
    <recommendedName>
        <fullName evidence="2">VHS domain-containing protein</fullName>
    </recommendedName>
</protein>
<dbReference type="Pfam" id="PF00790">
    <property type="entry name" value="VHS"/>
    <property type="match status" value="1"/>
</dbReference>
<evidence type="ECO:0000313" key="3">
    <source>
        <dbReference type="EMBL" id="MBW0520296.1"/>
    </source>
</evidence>
<dbReference type="PROSITE" id="PS50179">
    <property type="entry name" value="VHS"/>
    <property type="match status" value="1"/>
</dbReference>
<evidence type="ECO:0000256" key="1">
    <source>
        <dbReference type="SAM" id="MobiDB-lite"/>
    </source>
</evidence>
<evidence type="ECO:0000259" key="2">
    <source>
        <dbReference type="PROSITE" id="PS50179"/>
    </source>
</evidence>
<dbReference type="OrthoDB" id="10255964at2759"/>
<dbReference type="Proteomes" id="UP000765509">
    <property type="component" value="Unassembled WGS sequence"/>
</dbReference>